<dbReference type="Gene3D" id="3.30.2010.10">
    <property type="entry name" value="Metalloproteases ('zincins'), catalytic domain"/>
    <property type="match status" value="1"/>
</dbReference>
<evidence type="ECO:0000313" key="3">
    <source>
        <dbReference type="Proteomes" id="UP000235653"/>
    </source>
</evidence>
<dbReference type="PANTHER" id="PTHR30399:SF1">
    <property type="entry name" value="UTP PYROPHOSPHATASE"/>
    <property type="match status" value="1"/>
</dbReference>
<dbReference type="Pfam" id="PF01863">
    <property type="entry name" value="YgjP-like"/>
    <property type="match status" value="1"/>
</dbReference>
<gene>
    <name evidence="2" type="ORF">JP09_009390</name>
</gene>
<accession>A0A2P5P5G1</accession>
<protein>
    <submittedName>
        <fullName evidence="2">M48 family peptidase</fullName>
    </submittedName>
</protein>
<dbReference type="EMBL" id="JQAN02000012">
    <property type="protein sequence ID" value="PPD57527.1"/>
    <property type="molecule type" value="Genomic_DNA"/>
</dbReference>
<organism evidence="2 3">
    <name type="scientific">Dehalogenimonas etheniformans</name>
    <dbReference type="NCBI Taxonomy" id="1536648"/>
    <lineage>
        <taxon>Bacteria</taxon>
        <taxon>Bacillati</taxon>
        <taxon>Chloroflexota</taxon>
        <taxon>Dehalococcoidia</taxon>
        <taxon>Dehalococcoidales</taxon>
        <taxon>Dehalococcoidaceae</taxon>
        <taxon>Dehalogenimonas</taxon>
    </lineage>
</organism>
<evidence type="ECO:0000313" key="2">
    <source>
        <dbReference type="EMBL" id="PPD57527.1"/>
    </source>
</evidence>
<proteinExistence type="predicted"/>
<evidence type="ECO:0000259" key="1">
    <source>
        <dbReference type="Pfam" id="PF01863"/>
    </source>
</evidence>
<dbReference type="OrthoDB" id="9811177at2"/>
<dbReference type="CDD" id="cd07344">
    <property type="entry name" value="M48_yhfN_like"/>
    <property type="match status" value="1"/>
</dbReference>
<dbReference type="Proteomes" id="UP000235653">
    <property type="component" value="Unassembled WGS sequence"/>
</dbReference>
<comment type="caution">
    <text evidence="2">The sequence shown here is derived from an EMBL/GenBank/DDBJ whole genome shotgun (WGS) entry which is preliminary data.</text>
</comment>
<dbReference type="InterPro" id="IPR053136">
    <property type="entry name" value="UTP_pyrophosphatase-like"/>
</dbReference>
<dbReference type="AlphaFoldDB" id="A0A2P5P5G1"/>
<dbReference type="InterPro" id="IPR002725">
    <property type="entry name" value="YgjP-like_metallopeptidase"/>
</dbReference>
<dbReference type="RefSeq" id="WP_102331718.1">
    <property type="nucleotide sequence ID" value="NZ_CP058566.2"/>
</dbReference>
<feature type="domain" description="YgjP-like metallopeptidase" evidence="1">
    <location>
        <begin position="16"/>
        <end position="217"/>
    </location>
</feature>
<name>A0A2P5P5G1_9CHLR</name>
<dbReference type="PANTHER" id="PTHR30399">
    <property type="entry name" value="UNCHARACTERIZED PROTEIN YGJP"/>
    <property type="match status" value="1"/>
</dbReference>
<reference evidence="2 3" key="1">
    <citation type="journal article" date="2017" name="ISME J.">
        <title>Grape pomace compost harbors organohalide-respiring Dehalogenimonas species with novel reductive dehalogenase genes.</title>
        <authorList>
            <person name="Yang Y."/>
            <person name="Higgins S.A."/>
            <person name="Yan J."/>
            <person name="Simsir B."/>
            <person name="Chourey K."/>
            <person name="Iyer R."/>
            <person name="Hettich R.L."/>
            <person name="Baldwin B."/>
            <person name="Ogles D.M."/>
            <person name="Loffler F.E."/>
        </authorList>
    </citation>
    <scope>NUCLEOTIDE SEQUENCE [LARGE SCALE GENOMIC DNA]</scope>
    <source>
        <strain evidence="2 3">GP</strain>
    </source>
</reference>
<keyword evidence="3" id="KW-1185">Reference proteome</keyword>
<sequence>MNHQTAFVLVRSSRQTLAIEIRPDATVVVRAPRRVGLRDIHRFIESHQNWIVRKRMELAARPQPQRRKFVEGEEFLVGGRTCLLQLSDSVSPAVDLQGDRLVLSAKAHSKARETVTTWYREHARRVITERVQHYARIMACRPSAIRITSPRRRWGSCGPSDSLNFNWRLVMAPREIIDYVVVHELAHIRHKHHGAEFWDLVGTFFPEHKAARRWLKDNGYQLDF</sequence>